<dbReference type="HOGENOM" id="CLU_136239_0_0_11"/>
<evidence type="ECO:0000313" key="1">
    <source>
        <dbReference type="EMBL" id="ABK52287.1"/>
    </source>
</evidence>
<keyword evidence="2" id="KW-1185">Reference proteome</keyword>
<sequence length="103" mass="11731">MTLDDGRRVILHESRGFTIGWRSSGESGSGDIHSWNHETADSITRNVLNVVRPDDDECPDDHPWSWLASLAQAQGLHVTAEDLRSLPYEVILTESVHQWLKRR</sequence>
<evidence type="ECO:0000313" key="2">
    <source>
        <dbReference type="Proteomes" id="UP000008221"/>
    </source>
</evidence>
<dbReference type="EMBL" id="CP000481">
    <property type="protein sequence ID" value="ABK52287.1"/>
    <property type="molecule type" value="Genomic_DNA"/>
</dbReference>
<protein>
    <submittedName>
        <fullName evidence="1">Uncharacterized protein</fullName>
    </submittedName>
</protein>
<gene>
    <name evidence="1" type="ordered locus">Acel_0514</name>
</gene>
<dbReference type="AlphaFoldDB" id="A0LS77"/>
<accession>A0LS77</accession>
<organism evidence="1 2">
    <name type="scientific">Acidothermus cellulolyticus (strain ATCC 43068 / DSM 8971 / 11B)</name>
    <dbReference type="NCBI Taxonomy" id="351607"/>
    <lineage>
        <taxon>Bacteria</taxon>
        <taxon>Bacillati</taxon>
        <taxon>Actinomycetota</taxon>
        <taxon>Actinomycetes</taxon>
        <taxon>Acidothermales</taxon>
        <taxon>Acidothermaceae</taxon>
        <taxon>Acidothermus</taxon>
    </lineage>
</organism>
<dbReference type="InParanoid" id="A0LS77"/>
<dbReference type="KEGG" id="ace:Acel_0514"/>
<proteinExistence type="predicted"/>
<reference evidence="1 2" key="1">
    <citation type="journal article" date="2009" name="Genome Res.">
        <title>Complete genome of the cellulolytic thermophile Acidothermus cellulolyticus 11B provides insights into its ecophysiological and evolutionary adaptations.</title>
        <authorList>
            <person name="Barabote R.D."/>
            <person name="Xie G."/>
            <person name="Leu D.H."/>
            <person name="Normand P."/>
            <person name="Necsulea A."/>
            <person name="Daubin V."/>
            <person name="Medigue C."/>
            <person name="Adney W.S."/>
            <person name="Xu X.C."/>
            <person name="Lapidus A."/>
            <person name="Parales R.E."/>
            <person name="Detter C."/>
            <person name="Pujic P."/>
            <person name="Bruce D."/>
            <person name="Lavire C."/>
            <person name="Challacombe J.F."/>
            <person name="Brettin T.S."/>
            <person name="Berry A.M."/>
        </authorList>
    </citation>
    <scope>NUCLEOTIDE SEQUENCE [LARGE SCALE GENOMIC DNA]</scope>
    <source>
        <strain evidence="2">ATCC 43068 / DSM 8971 / 11B</strain>
    </source>
</reference>
<dbReference type="Proteomes" id="UP000008221">
    <property type="component" value="Chromosome"/>
</dbReference>
<name>A0LS77_ACIC1</name>